<comment type="caution">
    <text evidence="2">The sequence shown here is derived from an EMBL/GenBank/DDBJ whole genome shotgun (WGS) entry which is preliminary data.</text>
</comment>
<dbReference type="PANTHER" id="PTHR46825:SF7">
    <property type="entry name" value="D-ALANYL-D-ALANINE CARBOXYPEPTIDASE"/>
    <property type="match status" value="1"/>
</dbReference>
<feature type="domain" description="Beta-lactamase-related" evidence="1">
    <location>
        <begin position="18"/>
        <end position="325"/>
    </location>
</feature>
<keyword evidence="3" id="KW-1185">Reference proteome</keyword>
<dbReference type="EMBL" id="SMCR01000010">
    <property type="protein sequence ID" value="TCV93042.1"/>
    <property type="molecule type" value="Genomic_DNA"/>
</dbReference>
<dbReference type="AlphaFoldDB" id="A0A4R3YLJ2"/>
<dbReference type="OrthoDB" id="119951at2"/>
<dbReference type="Gene3D" id="3.40.710.10">
    <property type="entry name" value="DD-peptidase/beta-lactamase superfamily"/>
    <property type="match status" value="1"/>
</dbReference>
<evidence type="ECO:0000313" key="2">
    <source>
        <dbReference type="EMBL" id="TCV93042.1"/>
    </source>
</evidence>
<dbReference type="RefSeq" id="WP_131866955.1">
    <property type="nucleotide sequence ID" value="NZ_SMCR01000010.1"/>
</dbReference>
<name>A0A4R3YLJ2_9GAMM</name>
<accession>A0A4R3YLJ2</accession>
<dbReference type="PANTHER" id="PTHR46825">
    <property type="entry name" value="D-ALANYL-D-ALANINE-CARBOXYPEPTIDASE/ENDOPEPTIDASE AMPH"/>
    <property type="match status" value="1"/>
</dbReference>
<dbReference type="InterPro" id="IPR050491">
    <property type="entry name" value="AmpC-like"/>
</dbReference>
<dbReference type="InterPro" id="IPR001466">
    <property type="entry name" value="Beta-lactam-related"/>
</dbReference>
<dbReference type="InterPro" id="IPR012338">
    <property type="entry name" value="Beta-lactam/transpept-like"/>
</dbReference>
<organism evidence="2 3">
    <name type="scientific">Biostraticola tofi</name>
    <dbReference type="NCBI Taxonomy" id="466109"/>
    <lineage>
        <taxon>Bacteria</taxon>
        <taxon>Pseudomonadati</taxon>
        <taxon>Pseudomonadota</taxon>
        <taxon>Gammaproteobacteria</taxon>
        <taxon>Enterobacterales</taxon>
        <taxon>Bruguierivoracaceae</taxon>
        <taxon>Biostraticola</taxon>
    </lineage>
</organism>
<dbReference type="Proteomes" id="UP000295719">
    <property type="component" value="Unassembled WGS sequence"/>
</dbReference>
<reference evidence="2 3" key="1">
    <citation type="submission" date="2019-03" db="EMBL/GenBank/DDBJ databases">
        <title>Genomic Encyclopedia of Type Strains, Phase IV (KMG-IV): sequencing the most valuable type-strain genomes for metagenomic binning, comparative biology and taxonomic classification.</title>
        <authorList>
            <person name="Goeker M."/>
        </authorList>
    </citation>
    <scope>NUCLEOTIDE SEQUENCE [LARGE SCALE GENOMIC DNA]</scope>
    <source>
        <strain evidence="2 3">DSM 19580</strain>
    </source>
</reference>
<dbReference type="Pfam" id="PF00144">
    <property type="entry name" value="Beta-lactamase"/>
    <property type="match status" value="1"/>
</dbReference>
<dbReference type="SUPFAM" id="SSF56601">
    <property type="entry name" value="beta-lactamase/transpeptidase-like"/>
    <property type="match status" value="1"/>
</dbReference>
<evidence type="ECO:0000313" key="3">
    <source>
        <dbReference type="Proteomes" id="UP000295719"/>
    </source>
</evidence>
<protein>
    <submittedName>
        <fullName evidence="2">CubicO group peptidase (Beta-lactamase class C family)</fullName>
    </submittedName>
</protein>
<evidence type="ECO:0000259" key="1">
    <source>
        <dbReference type="Pfam" id="PF00144"/>
    </source>
</evidence>
<sequence length="511" mass="54327">MSATVSATDWQRASDMAAAYTARWDRPGQPGGAIVLFDSQQIRSIAAGGLGDLARQEPFSADSVVRFASVTKHMFAAMVTGPAAGFIGLDDPLSQHLPILKGVPGQVTVGQALDMTAGLPDARETLSLLGISVYTATSAAANLDFIASLERLNYPAGSEISYSNTGYRLVEEALKAKGIRFSDLLSQHICQPLGLSLTAPETWFDIVPGLVPGYWHDGQRWITASAGLHLSASGSIAGSARHLTRWLQSLLADNGPGAGVLDRLCAPRSMADGRISGYGLGIAQSLPGNRALVGHGGSHAGYKTYFMLDRERKAGVVLVANREDASSFPPALAVMCALRGEPVPEAGHELRPGLYVSEQGNDWLEITANGADWLDSGETALYTDPASGDAISLSAHLPMRLHQAGDKIDGEIGHAHRRFVPAAGCNDIADIVGDWLQPEYRSLLTIKKDMLIMGCGPAQITAPLSSLGGHRWLATAQDGLWKKRFSLALADGQLQLSVNRSRVVAYRRMLA</sequence>
<proteinExistence type="predicted"/>
<gene>
    <name evidence="2" type="ORF">EDC52_11074</name>
</gene>